<evidence type="ECO:0000313" key="6">
    <source>
        <dbReference type="Proteomes" id="UP001596122"/>
    </source>
</evidence>
<feature type="domain" description="HTH luxR-type" evidence="4">
    <location>
        <begin position="30"/>
        <end position="95"/>
    </location>
</feature>
<dbReference type="PROSITE" id="PS50043">
    <property type="entry name" value="HTH_LUXR_2"/>
    <property type="match status" value="1"/>
</dbReference>
<organism evidence="5 6">
    <name type="scientific">Aquipuribacter nitratireducens</name>
    <dbReference type="NCBI Taxonomy" id="650104"/>
    <lineage>
        <taxon>Bacteria</taxon>
        <taxon>Bacillati</taxon>
        <taxon>Actinomycetota</taxon>
        <taxon>Actinomycetes</taxon>
        <taxon>Micrococcales</taxon>
        <taxon>Intrasporangiaceae</taxon>
        <taxon>Aquipuribacter</taxon>
    </lineage>
</organism>
<dbReference type="PROSITE" id="PS00622">
    <property type="entry name" value="HTH_LUXR_1"/>
    <property type="match status" value="1"/>
</dbReference>
<keyword evidence="3" id="KW-0804">Transcription</keyword>
<accession>A0ABW0GPP7</accession>
<keyword evidence="1" id="KW-0805">Transcription regulation</keyword>
<dbReference type="Gene3D" id="1.10.10.10">
    <property type="entry name" value="Winged helix-like DNA-binding domain superfamily/Winged helix DNA-binding domain"/>
    <property type="match status" value="1"/>
</dbReference>
<keyword evidence="2" id="KW-0238">DNA-binding</keyword>
<evidence type="ECO:0000256" key="2">
    <source>
        <dbReference type="ARBA" id="ARBA00023125"/>
    </source>
</evidence>
<evidence type="ECO:0000256" key="1">
    <source>
        <dbReference type="ARBA" id="ARBA00023015"/>
    </source>
</evidence>
<dbReference type="Proteomes" id="UP001596122">
    <property type="component" value="Unassembled WGS sequence"/>
</dbReference>
<evidence type="ECO:0000259" key="4">
    <source>
        <dbReference type="PROSITE" id="PS50043"/>
    </source>
</evidence>
<name>A0ABW0GPP7_9MICO</name>
<dbReference type="PANTHER" id="PTHR44688:SF16">
    <property type="entry name" value="DNA-BINDING TRANSCRIPTIONAL ACTIVATOR DEVR_DOSR"/>
    <property type="match status" value="1"/>
</dbReference>
<reference evidence="6" key="1">
    <citation type="journal article" date="2019" name="Int. J. Syst. Evol. Microbiol.">
        <title>The Global Catalogue of Microorganisms (GCM) 10K type strain sequencing project: providing services to taxonomists for standard genome sequencing and annotation.</title>
        <authorList>
            <consortium name="The Broad Institute Genomics Platform"/>
            <consortium name="The Broad Institute Genome Sequencing Center for Infectious Disease"/>
            <person name="Wu L."/>
            <person name="Ma J."/>
        </authorList>
    </citation>
    <scope>NUCLEOTIDE SEQUENCE [LARGE SCALE GENOMIC DNA]</scope>
    <source>
        <strain evidence="6">CCUG 43114</strain>
    </source>
</reference>
<keyword evidence="6" id="KW-1185">Reference proteome</keyword>
<dbReference type="InterPro" id="IPR036388">
    <property type="entry name" value="WH-like_DNA-bd_sf"/>
</dbReference>
<proteinExistence type="predicted"/>
<dbReference type="RefSeq" id="WP_340267507.1">
    <property type="nucleotide sequence ID" value="NZ_JBBEOG010000002.1"/>
</dbReference>
<dbReference type="EMBL" id="JBHSLD010000007">
    <property type="protein sequence ID" value="MFC5380866.1"/>
    <property type="molecule type" value="Genomic_DNA"/>
</dbReference>
<evidence type="ECO:0000256" key="3">
    <source>
        <dbReference type="ARBA" id="ARBA00023163"/>
    </source>
</evidence>
<protein>
    <submittedName>
        <fullName evidence="5">Helix-turn-helix transcriptional regulator</fullName>
    </submittedName>
</protein>
<gene>
    <name evidence="5" type="ORF">ACFPJ6_08695</name>
</gene>
<dbReference type="Pfam" id="PF00196">
    <property type="entry name" value="GerE"/>
    <property type="match status" value="1"/>
</dbReference>
<evidence type="ECO:0000313" key="5">
    <source>
        <dbReference type="EMBL" id="MFC5380866.1"/>
    </source>
</evidence>
<dbReference type="PRINTS" id="PR00038">
    <property type="entry name" value="HTHLUXR"/>
</dbReference>
<dbReference type="PANTHER" id="PTHR44688">
    <property type="entry name" value="DNA-BINDING TRANSCRIPTIONAL ACTIVATOR DEVR_DOSR"/>
    <property type="match status" value="1"/>
</dbReference>
<dbReference type="SMART" id="SM00421">
    <property type="entry name" value="HTH_LUXR"/>
    <property type="match status" value="1"/>
</dbReference>
<dbReference type="CDD" id="cd06170">
    <property type="entry name" value="LuxR_C_like"/>
    <property type="match status" value="1"/>
</dbReference>
<comment type="caution">
    <text evidence="5">The sequence shown here is derived from an EMBL/GenBank/DDBJ whole genome shotgun (WGS) entry which is preliminary data.</text>
</comment>
<sequence>MIESFDERDRQVLSLLRPHLYEVWQRAERRRVGAPSLTPRQEEVLRLVGRGLSYAEVAARLVVSRGTVRAHMDHIRRRLGVSSAAEAAAALALSSAGSAGR</sequence>
<dbReference type="InterPro" id="IPR000792">
    <property type="entry name" value="Tscrpt_reg_LuxR_C"/>
</dbReference>
<dbReference type="SUPFAM" id="SSF46894">
    <property type="entry name" value="C-terminal effector domain of the bipartite response regulators"/>
    <property type="match status" value="1"/>
</dbReference>
<dbReference type="InterPro" id="IPR016032">
    <property type="entry name" value="Sig_transdc_resp-reg_C-effctor"/>
</dbReference>